<evidence type="ECO:0000259" key="2">
    <source>
        <dbReference type="PROSITE" id="PS50041"/>
    </source>
</evidence>
<dbReference type="PROSITE" id="PS50041">
    <property type="entry name" value="C_TYPE_LECTIN_2"/>
    <property type="match status" value="1"/>
</dbReference>
<dbReference type="PANTHER" id="PTHR45784">
    <property type="entry name" value="C-TYPE LECTIN DOMAIN FAMILY 20 MEMBER A-RELATED"/>
    <property type="match status" value="1"/>
</dbReference>
<dbReference type="PANTHER" id="PTHR45784:SF3">
    <property type="entry name" value="C-TYPE LECTIN DOMAIN FAMILY 4 MEMBER K-LIKE-RELATED"/>
    <property type="match status" value="1"/>
</dbReference>
<evidence type="ECO:0000313" key="3">
    <source>
        <dbReference type="Ensembl" id="ENSSRHP00000066360.1"/>
    </source>
</evidence>
<evidence type="ECO:0000256" key="1">
    <source>
        <dbReference type="SAM" id="SignalP"/>
    </source>
</evidence>
<dbReference type="SUPFAM" id="SSF56436">
    <property type="entry name" value="C-type lectin-like"/>
    <property type="match status" value="1"/>
</dbReference>
<reference evidence="3" key="1">
    <citation type="submission" date="2025-08" db="UniProtKB">
        <authorList>
            <consortium name="Ensembl"/>
        </authorList>
    </citation>
    <scope>IDENTIFICATION</scope>
</reference>
<reference evidence="3" key="2">
    <citation type="submission" date="2025-09" db="UniProtKB">
        <authorList>
            <consortium name="Ensembl"/>
        </authorList>
    </citation>
    <scope>IDENTIFICATION</scope>
</reference>
<sequence>TIVFLFLFFLHLGLEKRNTVDFPAAGILSKASCDPYRFVLIKEPKTWAEAQSYCREKHTDLATVQSDEDRAKLKEVADAVSFRSFYDWNAWIGLSKKQGLCQWQWSDQTSVSSSVKWESGQPDNINGTEECATADTDGQMTFFLYVFCIYI</sequence>
<evidence type="ECO:0000313" key="4">
    <source>
        <dbReference type="Proteomes" id="UP000472270"/>
    </source>
</evidence>
<feature type="signal peptide" evidence="1">
    <location>
        <begin position="1"/>
        <end position="15"/>
    </location>
</feature>
<feature type="chain" id="PRO_5025397498" description="C-type lectin domain-containing protein" evidence="1">
    <location>
        <begin position="16"/>
        <end position="151"/>
    </location>
</feature>
<name>A0A673KJ21_9TELE</name>
<dbReference type="Pfam" id="PF00059">
    <property type="entry name" value="Lectin_C"/>
    <property type="match status" value="1"/>
</dbReference>
<dbReference type="InterPro" id="IPR016187">
    <property type="entry name" value="CTDL_fold"/>
</dbReference>
<protein>
    <recommendedName>
        <fullName evidence="2">C-type lectin domain-containing protein</fullName>
    </recommendedName>
</protein>
<dbReference type="Proteomes" id="UP000472270">
    <property type="component" value="Unassembled WGS sequence"/>
</dbReference>
<dbReference type="Gene3D" id="3.10.100.10">
    <property type="entry name" value="Mannose-Binding Protein A, subunit A"/>
    <property type="match status" value="1"/>
</dbReference>
<keyword evidence="4" id="KW-1185">Reference proteome</keyword>
<keyword evidence="1" id="KW-0732">Signal</keyword>
<dbReference type="InterPro" id="IPR001304">
    <property type="entry name" value="C-type_lectin-like"/>
</dbReference>
<dbReference type="InterPro" id="IPR016186">
    <property type="entry name" value="C-type_lectin-like/link_sf"/>
</dbReference>
<feature type="domain" description="C-type lectin" evidence="2">
    <location>
        <begin position="36"/>
        <end position="139"/>
    </location>
</feature>
<dbReference type="AlphaFoldDB" id="A0A673KJ21"/>
<dbReference type="SMART" id="SM00034">
    <property type="entry name" value="CLECT"/>
    <property type="match status" value="1"/>
</dbReference>
<proteinExistence type="predicted"/>
<organism evidence="3 4">
    <name type="scientific">Sinocyclocheilus rhinocerous</name>
    <dbReference type="NCBI Taxonomy" id="307959"/>
    <lineage>
        <taxon>Eukaryota</taxon>
        <taxon>Metazoa</taxon>
        <taxon>Chordata</taxon>
        <taxon>Craniata</taxon>
        <taxon>Vertebrata</taxon>
        <taxon>Euteleostomi</taxon>
        <taxon>Actinopterygii</taxon>
        <taxon>Neopterygii</taxon>
        <taxon>Teleostei</taxon>
        <taxon>Ostariophysi</taxon>
        <taxon>Cypriniformes</taxon>
        <taxon>Cyprinidae</taxon>
        <taxon>Cyprininae</taxon>
        <taxon>Sinocyclocheilus</taxon>
    </lineage>
</organism>
<accession>A0A673KJ21</accession>
<dbReference type="Ensembl" id="ENSSRHT00000068180.1">
    <property type="protein sequence ID" value="ENSSRHP00000066360.1"/>
    <property type="gene ID" value="ENSSRHG00000033025.1"/>
</dbReference>